<dbReference type="GO" id="GO:0043520">
    <property type="term" value="P:regulation of myosin II filament assembly"/>
    <property type="evidence" value="ECO:0007669"/>
    <property type="project" value="UniProtKB-ARBA"/>
</dbReference>
<dbReference type="GO" id="GO:0032060">
    <property type="term" value="P:bleb assembly"/>
    <property type="evidence" value="ECO:0007669"/>
    <property type="project" value="UniProtKB-ARBA"/>
</dbReference>
<feature type="coiled-coil region" evidence="10">
    <location>
        <begin position="230"/>
        <end position="362"/>
    </location>
</feature>
<organism evidence="13 14">
    <name type="scientific">Cavenderia fasciculata</name>
    <name type="common">Slime mold</name>
    <name type="synonym">Dictyostelium fasciculatum</name>
    <dbReference type="NCBI Taxonomy" id="261658"/>
    <lineage>
        <taxon>Eukaryota</taxon>
        <taxon>Amoebozoa</taxon>
        <taxon>Evosea</taxon>
        <taxon>Eumycetozoa</taxon>
        <taxon>Dictyostelia</taxon>
        <taxon>Acytosteliales</taxon>
        <taxon>Cavenderiaceae</taxon>
        <taxon>Cavenderia</taxon>
    </lineage>
</organism>
<dbReference type="SUPFAM" id="SSF47576">
    <property type="entry name" value="Calponin-homology domain, CH-domain"/>
    <property type="match status" value="1"/>
</dbReference>
<accession>F4QBP2</accession>
<dbReference type="SUPFAM" id="SSF58018">
    <property type="entry name" value="Coiled-coil dimerization domain from cortexillin I"/>
    <property type="match status" value="1"/>
</dbReference>
<dbReference type="InterPro" id="IPR015383">
    <property type="entry name" value="Cortexillin-I_CC"/>
</dbReference>
<dbReference type="GO" id="GO:0010628">
    <property type="term" value="P:positive regulation of gene expression"/>
    <property type="evidence" value="ECO:0007669"/>
    <property type="project" value="UniProtKB-ARBA"/>
</dbReference>
<evidence type="ECO:0000256" key="2">
    <source>
        <dbReference type="ARBA" id="ARBA00022490"/>
    </source>
</evidence>
<comment type="subunit">
    <text evidence="9">Homodimer; parallel.</text>
</comment>
<dbReference type="KEGG" id="dfa:DFA_10888"/>
<dbReference type="Proteomes" id="UP000007797">
    <property type="component" value="Unassembled WGS sequence"/>
</dbReference>
<dbReference type="GO" id="GO:0140582">
    <property type="term" value="P:adenylate cyclase-activating G protein-coupled cAMP receptor signaling pathway"/>
    <property type="evidence" value="ECO:0007669"/>
    <property type="project" value="UniProtKB-ARBA"/>
</dbReference>
<dbReference type="GO" id="GO:0031152">
    <property type="term" value="P:aggregation involved in sorocarp development"/>
    <property type="evidence" value="ECO:0007669"/>
    <property type="project" value="UniProtKB-ARBA"/>
</dbReference>
<dbReference type="GO" id="GO:0030866">
    <property type="term" value="P:cortical actin cytoskeleton organization"/>
    <property type="evidence" value="ECO:0007669"/>
    <property type="project" value="UniProtKB-ARBA"/>
</dbReference>
<dbReference type="AlphaFoldDB" id="F4QBP2"/>
<dbReference type="GO" id="GO:0032154">
    <property type="term" value="C:cleavage furrow"/>
    <property type="evidence" value="ECO:0007669"/>
    <property type="project" value="UniProtKB-ARBA"/>
</dbReference>
<keyword evidence="14" id="KW-1185">Reference proteome</keyword>
<evidence type="ECO:0000256" key="10">
    <source>
        <dbReference type="SAM" id="Coils"/>
    </source>
</evidence>
<dbReference type="GO" id="GO:0005737">
    <property type="term" value="C:cytoplasm"/>
    <property type="evidence" value="ECO:0007669"/>
    <property type="project" value="UniProtKB-ARBA"/>
</dbReference>
<evidence type="ECO:0000256" key="4">
    <source>
        <dbReference type="ARBA" id="ARBA00023054"/>
    </source>
</evidence>
<name>F4QBP2_CACFS</name>
<keyword evidence="5" id="KW-0009">Actin-binding</keyword>
<dbReference type="RefSeq" id="XP_004351138.1">
    <property type="nucleotide sequence ID" value="XM_004351086.1"/>
</dbReference>
<sequence length="454" mass="51625">MSDLNKEWEKVQEMAFTSWVNSVLDKRGAGKINEVSKDLSNGVKLIYFLEGVSGKKFTKKIDPDPKTRILSIQNLHLAMIFVDEDLKVKVQGVAAEEFVDCNKKMILGFLWTLYRKYRIAVINEGDKSSEEGLLAWCKKTTDGYKGVNITTFKQSFKDGTGFLALAHKYDTSAFSYDEYESKDQIARLNAAFDFAEKGLGIPKLLEAESLSKGQVDERSIILYTSLFFHAYRAKEEREALEASQNSLQNTLSSLEGALQGEKLSQEELAKQKKDLENTLNELRAQNEARNKKISDIQARIDDALRGIDDERMAKLDLEARLSKTEKDKAILELKLQEMRDEKERLEKKLEEDRKRAAAEQQGLGLLRHHISHQINDIAKWQSFLDNPDAIPYNKAQVNLDAELASLIFEEQAKKLGARVENENIQLGKYLADKEDEIKNAGAPKKRTNRPTNPD</sequence>
<dbReference type="Pfam" id="PF09304">
    <property type="entry name" value="Cortex-I_coil"/>
    <property type="match status" value="1"/>
</dbReference>
<gene>
    <name evidence="13" type="primary">ctxB</name>
    <name evidence="13" type="ORF">DFA_10888</name>
</gene>
<keyword evidence="2" id="KW-0963">Cytoplasm</keyword>
<evidence type="ECO:0000256" key="1">
    <source>
        <dbReference type="ARBA" id="ARBA00004245"/>
    </source>
</evidence>
<dbReference type="PANTHER" id="PTHR11915">
    <property type="entry name" value="SPECTRIN/FILAMIN RELATED CYTOSKELETAL PROTEIN"/>
    <property type="match status" value="1"/>
</dbReference>
<evidence type="ECO:0000313" key="14">
    <source>
        <dbReference type="Proteomes" id="UP000007797"/>
    </source>
</evidence>
<dbReference type="Pfam" id="PF00307">
    <property type="entry name" value="CH"/>
    <property type="match status" value="2"/>
</dbReference>
<protein>
    <submittedName>
        <fullName evidence="13">Cortexillin II</fullName>
    </submittedName>
</protein>
<dbReference type="STRING" id="1054147.F4QBP2"/>
<dbReference type="OrthoDB" id="18853at2759"/>
<dbReference type="GO" id="GO:0000281">
    <property type="term" value="P:mitotic cytokinesis"/>
    <property type="evidence" value="ECO:0007669"/>
    <property type="project" value="UniProtKB-ARBA"/>
</dbReference>
<evidence type="ECO:0000256" key="8">
    <source>
        <dbReference type="ARBA" id="ARBA00061379"/>
    </source>
</evidence>
<feature type="region of interest" description="Disordered" evidence="11">
    <location>
        <begin position="431"/>
        <end position="454"/>
    </location>
</feature>
<dbReference type="GO" id="GO:0045294">
    <property type="term" value="F:alpha-catenin binding"/>
    <property type="evidence" value="ECO:0007669"/>
    <property type="project" value="UniProtKB-ARBA"/>
</dbReference>
<evidence type="ECO:0000259" key="12">
    <source>
        <dbReference type="PROSITE" id="PS50021"/>
    </source>
</evidence>
<dbReference type="CDD" id="cd21225">
    <property type="entry name" value="CH_CTX_rpt1"/>
    <property type="match status" value="1"/>
</dbReference>
<keyword evidence="6" id="KW-0206">Cytoskeleton</keyword>
<evidence type="ECO:0000256" key="11">
    <source>
        <dbReference type="SAM" id="MobiDB-lite"/>
    </source>
</evidence>
<reference evidence="14" key="1">
    <citation type="journal article" date="2011" name="Genome Res.">
        <title>Phylogeny-wide analysis of social amoeba genomes highlights ancient origins for complex intercellular communication.</title>
        <authorList>
            <person name="Heidel A.J."/>
            <person name="Lawal H.M."/>
            <person name="Felder M."/>
            <person name="Schilde C."/>
            <person name="Helps N.R."/>
            <person name="Tunggal B."/>
            <person name="Rivero F."/>
            <person name="John U."/>
            <person name="Schleicher M."/>
            <person name="Eichinger L."/>
            <person name="Platzer M."/>
            <person name="Noegel A.A."/>
            <person name="Schaap P."/>
            <person name="Gloeckner G."/>
        </authorList>
    </citation>
    <scope>NUCLEOTIDE SEQUENCE [LARGE SCALE GENOMIC DNA]</scope>
    <source>
        <strain evidence="14">SH3</strain>
    </source>
</reference>
<dbReference type="InterPro" id="IPR001715">
    <property type="entry name" value="CH_dom"/>
</dbReference>
<feature type="domain" description="Calponin-homology (CH)" evidence="12">
    <location>
        <begin position="10"/>
        <end position="118"/>
    </location>
</feature>
<evidence type="ECO:0000256" key="6">
    <source>
        <dbReference type="ARBA" id="ARBA00023212"/>
    </source>
</evidence>
<evidence type="ECO:0000256" key="7">
    <source>
        <dbReference type="ARBA" id="ARBA00054462"/>
    </source>
</evidence>
<dbReference type="PROSITE" id="PS00019">
    <property type="entry name" value="ACTININ_1"/>
    <property type="match status" value="1"/>
</dbReference>
<dbReference type="InterPro" id="IPR036872">
    <property type="entry name" value="CH_dom_sf"/>
</dbReference>
<dbReference type="EMBL" id="GL883028">
    <property type="protein sequence ID" value="EGG14630.1"/>
    <property type="molecule type" value="Genomic_DNA"/>
</dbReference>
<comment type="similarity">
    <text evidence="8">Belongs to the cortexillin family.</text>
</comment>
<dbReference type="FunFam" id="1.10.418.10:FF:000138">
    <property type="entry name" value="Cortexillin I"/>
    <property type="match status" value="1"/>
</dbReference>
<keyword evidence="3" id="KW-0677">Repeat</keyword>
<dbReference type="GO" id="GO:0005856">
    <property type="term" value="C:cytoskeleton"/>
    <property type="evidence" value="ECO:0007669"/>
    <property type="project" value="UniProtKB-SubCell"/>
</dbReference>
<dbReference type="PROSITE" id="PS50021">
    <property type="entry name" value="CH"/>
    <property type="match status" value="2"/>
</dbReference>
<feature type="domain" description="Calponin-homology (CH)" evidence="12">
    <location>
        <begin position="127"/>
        <end position="232"/>
    </location>
</feature>
<dbReference type="Gene3D" id="1.10.418.10">
    <property type="entry name" value="Calponin-like domain"/>
    <property type="match status" value="2"/>
</dbReference>
<comment type="subcellular location">
    <subcellularLocation>
        <location evidence="1">Cytoplasm</location>
        <location evidence="1">Cytoskeleton</location>
    </subcellularLocation>
</comment>
<dbReference type="GO" id="GO:0000902">
    <property type="term" value="P:cell morphogenesis"/>
    <property type="evidence" value="ECO:0007669"/>
    <property type="project" value="UniProtKB-ARBA"/>
</dbReference>
<evidence type="ECO:0000313" key="13">
    <source>
        <dbReference type="EMBL" id="EGG14630.1"/>
    </source>
</evidence>
<dbReference type="GO" id="GO:0043327">
    <property type="term" value="P:chemotaxis to cAMP"/>
    <property type="evidence" value="ECO:0007669"/>
    <property type="project" value="UniProtKB-ARBA"/>
</dbReference>
<dbReference type="GO" id="GO:1904777">
    <property type="term" value="P:negative regulation of protein localization to cell cortex"/>
    <property type="evidence" value="ECO:0007669"/>
    <property type="project" value="UniProtKB-ARBA"/>
</dbReference>
<dbReference type="OMA" id="AWCKKTT"/>
<dbReference type="GeneID" id="14866601"/>
<comment type="function">
    <text evidence="7">Actin-bundling protein. When linked to F-actin the actin filaments form preferentially anti-parallel bundles that associate into meshworks. Plays a major role in cytokinesis.</text>
</comment>
<dbReference type="GO" id="GO:0019887">
    <property type="term" value="F:protein kinase regulator activity"/>
    <property type="evidence" value="ECO:0007669"/>
    <property type="project" value="UniProtKB-ARBA"/>
</dbReference>
<dbReference type="GO" id="GO:0031254">
    <property type="term" value="C:cell trailing edge"/>
    <property type="evidence" value="ECO:0007669"/>
    <property type="project" value="UniProtKB-ARBA"/>
</dbReference>
<dbReference type="SMART" id="SM00033">
    <property type="entry name" value="CH"/>
    <property type="match status" value="2"/>
</dbReference>
<keyword evidence="4 10" id="KW-0175">Coiled coil</keyword>
<evidence type="ECO:0000256" key="3">
    <source>
        <dbReference type="ARBA" id="ARBA00022737"/>
    </source>
</evidence>
<dbReference type="GO" id="GO:0003779">
    <property type="term" value="F:actin binding"/>
    <property type="evidence" value="ECO:0007669"/>
    <property type="project" value="UniProtKB-KW"/>
</dbReference>
<evidence type="ECO:0000256" key="5">
    <source>
        <dbReference type="ARBA" id="ARBA00023203"/>
    </source>
</evidence>
<proteinExistence type="inferred from homology"/>
<dbReference type="Gene3D" id="1.20.5.340">
    <property type="match status" value="1"/>
</dbReference>
<dbReference type="InterPro" id="IPR001589">
    <property type="entry name" value="Actinin_actin-bd_CS"/>
</dbReference>
<evidence type="ECO:0000256" key="9">
    <source>
        <dbReference type="ARBA" id="ARBA00065020"/>
    </source>
</evidence>